<keyword evidence="1" id="KW-0472">Membrane</keyword>
<evidence type="ECO:0000256" key="1">
    <source>
        <dbReference type="SAM" id="Phobius"/>
    </source>
</evidence>
<evidence type="ECO:0000313" key="2">
    <source>
        <dbReference type="EMBL" id="RZF40694.1"/>
    </source>
</evidence>
<dbReference type="InParanoid" id="A0A482X4I8"/>
<proteinExistence type="predicted"/>
<feature type="transmembrane region" description="Helical" evidence="1">
    <location>
        <begin position="21"/>
        <end position="43"/>
    </location>
</feature>
<dbReference type="EMBL" id="QKKF02017834">
    <property type="protein sequence ID" value="RZF40694.1"/>
    <property type="molecule type" value="Genomic_DNA"/>
</dbReference>
<accession>A0A482X4I8</accession>
<reference evidence="2 3" key="1">
    <citation type="journal article" date="2017" name="Gigascience">
        <title>Genome sequence of the small brown planthopper, Laodelphax striatellus.</title>
        <authorList>
            <person name="Zhu J."/>
            <person name="Jiang F."/>
            <person name="Wang X."/>
            <person name="Yang P."/>
            <person name="Bao Y."/>
            <person name="Zhao W."/>
            <person name="Wang W."/>
            <person name="Lu H."/>
            <person name="Wang Q."/>
            <person name="Cui N."/>
            <person name="Li J."/>
            <person name="Chen X."/>
            <person name="Luo L."/>
            <person name="Yu J."/>
            <person name="Kang L."/>
            <person name="Cui F."/>
        </authorList>
    </citation>
    <scope>NUCLEOTIDE SEQUENCE [LARGE SCALE GENOMIC DNA]</scope>
    <source>
        <strain evidence="2">Lst14</strain>
    </source>
</reference>
<keyword evidence="1" id="KW-0812">Transmembrane</keyword>
<keyword evidence="3" id="KW-1185">Reference proteome</keyword>
<evidence type="ECO:0000313" key="3">
    <source>
        <dbReference type="Proteomes" id="UP000291343"/>
    </source>
</evidence>
<name>A0A482X4I8_LAOST</name>
<organism evidence="2 3">
    <name type="scientific">Laodelphax striatellus</name>
    <name type="common">Small brown planthopper</name>
    <name type="synonym">Delphax striatella</name>
    <dbReference type="NCBI Taxonomy" id="195883"/>
    <lineage>
        <taxon>Eukaryota</taxon>
        <taxon>Metazoa</taxon>
        <taxon>Ecdysozoa</taxon>
        <taxon>Arthropoda</taxon>
        <taxon>Hexapoda</taxon>
        <taxon>Insecta</taxon>
        <taxon>Pterygota</taxon>
        <taxon>Neoptera</taxon>
        <taxon>Paraneoptera</taxon>
        <taxon>Hemiptera</taxon>
        <taxon>Auchenorrhyncha</taxon>
        <taxon>Fulgoroidea</taxon>
        <taxon>Delphacidae</taxon>
        <taxon>Criomorphinae</taxon>
        <taxon>Laodelphax</taxon>
    </lineage>
</organism>
<dbReference type="Proteomes" id="UP000291343">
    <property type="component" value="Unassembled WGS sequence"/>
</dbReference>
<dbReference type="AlphaFoldDB" id="A0A482X4I8"/>
<comment type="caution">
    <text evidence="2">The sequence shown here is derived from an EMBL/GenBank/DDBJ whole genome shotgun (WGS) entry which is preliminary data.</text>
</comment>
<protein>
    <submittedName>
        <fullName evidence="2">Uncharacterized protein</fullName>
    </submittedName>
</protein>
<gene>
    <name evidence="2" type="ORF">LSTR_LSTR007985</name>
</gene>
<dbReference type="SMR" id="A0A482X4I8"/>
<keyword evidence="1" id="KW-1133">Transmembrane helix</keyword>
<sequence>MVRNRSIISSSLSFFLRLTEAPVVLVFALLAFVVFVLMLWFLFLSSVVVVVVGEAMPLVVRAAGTGGTVVVAAPPTVPPWAPEVASHLMQHPRPPLAYFPMAPAFALPVS</sequence>